<dbReference type="Pfam" id="PF13391">
    <property type="entry name" value="HNH_2"/>
    <property type="match status" value="1"/>
</dbReference>
<evidence type="ECO:0000259" key="1">
    <source>
        <dbReference type="Pfam" id="PF13391"/>
    </source>
</evidence>
<name>A0A9W5MYW9_NEISU</name>
<accession>A0A9W5MYW9</accession>
<organism evidence="2 3">
    <name type="scientific">Neisseria subflava NJ9703</name>
    <dbReference type="NCBI Taxonomy" id="546268"/>
    <lineage>
        <taxon>Bacteria</taxon>
        <taxon>Pseudomonadati</taxon>
        <taxon>Pseudomonadota</taxon>
        <taxon>Betaproteobacteria</taxon>
        <taxon>Neisseriales</taxon>
        <taxon>Neisseriaceae</taxon>
        <taxon>Neisseria</taxon>
    </lineage>
</organism>
<dbReference type="Proteomes" id="UP000004621">
    <property type="component" value="Unassembled WGS sequence"/>
</dbReference>
<sequence length="280" mass="32775">MENNLEKLMSDIKIFKDMPDDGAYIDWLKNNKNGFVLNIDKAGTQSIYPMLHKASGGCNSFHTERKDKNWTTNDSDYFKVCSNSRKKLSEWSWSKYDRENRCKTCFKKELDEEKTAWLTEEQNFYTNSIPHLGKNIAELKNRLASETSPEKQTELKILIKVRRGQNQFRQDLLKLYPSCPLTGLDIESLLIASHIKPWSVCNNKERLCRFNGLMLAPNIDRLFDNGLITFDTDGTIKISPTIDSENQKRLGISRDMKLKIEPESEKYFEYHRNHVFQKEE</sequence>
<evidence type="ECO:0000313" key="3">
    <source>
        <dbReference type="Proteomes" id="UP000004621"/>
    </source>
</evidence>
<proteinExistence type="predicted"/>
<feature type="domain" description="HNH nuclease" evidence="1">
    <location>
        <begin position="179"/>
        <end position="231"/>
    </location>
</feature>
<gene>
    <name evidence="2" type="ORF">NEISUBOT_04763</name>
</gene>
<comment type="caution">
    <text evidence="2">The sequence shown here is derived from an EMBL/GenBank/DDBJ whole genome shotgun (WGS) entry which is preliminary data.</text>
</comment>
<dbReference type="AlphaFoldDB" id="A0A9W5MYW9"/>
<protein>
    <recommendedName>
        <fullName evidence="1">HNH nuclease domain-containing protein</fullName>
    </recommendedName>
</protein>
<reference evidence="2 3" key="1">
    <citation type="submission" date="2010-01" db="EMBL/GenBank/DDBJ databases">
        <authorList>
            <person name="Weinstock G."/>
            <person name="Sodergren E."/>
            <person name="Clifton S."/>
            <person name="Fulton L."/>
            <person name="Fulton B."/>
            <person name="Courtney L."/>
            <person name="Fronick C."/>
            <person name="Harrison M."/>
            <person name="Strong C."/>
            <person name="Farmer C."/>
            <person name="Delahaunty K."/>
            <person name="Markovic C."/>
            <person name="Hall O."/>
            <person name="Minx P."/>
            <person name="Tomlinson C."/>
            <person name="Mitreva M."/>
            <person name="Nelson J."/>
            <person name="Hou S."/>
            <person name="Wollam A."/>
            <person name="Pepin K.H."/>
            <person name="Johnson M."/>
            <person name="Bhonagiri V."/>
            <person name="Nash W.E."/>
            <person name="Warren W."/>
            <person name="Chinwalla A."/>
            <person name="Mardis E.R."/>
            <person name="Wilson R.K."/>
        </authorList>
    </citation>
    <scope>NUCLEOTIDE SEQUENCE [LARGE SCALE GENOMIC DNA]</scope>
    <source>
        <strain evidence="2 3">NJ9703</strain>
    </source>
</reference>
<dbReference type="InterPro" id="IPR003615">
    <property type="entry name" value="HNH_nuc"/>
</dbReference>
<dbReference type="EMBL" id="ACEO02000008">
    <property type="protein sequence ID" value="EFC51772.1"/>
    <property type="molecule type" value="Genomic_DNA"/>
</dbReference>
<evidence type="ECO:0000313" key="2">
    <source>
        <dbReference type="EMBL" id="EFC51772.1"/>
    </source>
</evidence>